<evidence type="ECO:0000313" key="9">
    <source>
        <dbReference type="Proteomes" id="UP000319576"/>
    </source>
</evidence>
<dbReference type="InterPro" id="IPR011041">
    <property type="entry name" value="Quinoprot_gluc/sorb_DH_b-prop"/>
</dbReference>
<evidence type="ECO:0000256" key="4">
    <source>
        <dbReference type="PROSITE-ProRule" id="PRU00433"/>
    </source>
</evidence>
<dbReference type="Gene3D" id="2.120.10.30">
    <property type="entry name" value="TolB, C-terminal domain"/>
    <property type="match status" value="1"/>
</dbReference>
<evidence type="ECO:0000256" key="3">
    <source>
        <dbReference type="ARBA" id="ARBA00023004"/>
    </source>
</evidence>
<dbReference type="GO" id="GO:0020037">
    <property type="term" value="F:heme binding"/>
    <property type="evidence" value="ECO:0007669"/>
    <property type="project" value="InterPro"/>
</dbReference>
<protein>
    <submittedName>
        <fullName evidence="8">Soluble aldose sugar dehydrogenase YliI</fullName>
        <ecNumber evidence="8">1.1.5.-</ecNumber>
    </submittedName>
</protein>
<dbReference type="Gene3D" id="1.10.760.10">
    <property type="entry name" value="Cytochrome c-like domain"/>
    <property type="match status" value="1"/>
</dbReference>
<dbReference type="Pfam" id="PF07995">
    <property type="entry name" value="GSDH"/>
    <property type="match status" value="1"/>
</dbReference>
<evidence type="ECO:0000313" key="8">
    <source>
        <dbReference type="EMBL" id="QDU20525.1"/>
    </source>
</evidence>
<proteinExistence type="predicted"/>
<dbReference type="GO" id="GO:0009055">
    <property type="term" value="F:electron transfer activity"/>
    <property type="evidence" value="ECO:0007669"/>
    <property type="project" value="InterPro"/>
</dbReference>
<dbReference type="EMBL" id="CP036273">
    <property type="protein sequence ID" value="QDU20525.1"/>
    <property type="molecule type" value="Genomic_DNA"/>
</dbReference>
<dbReference type="SUPFAM" id="SSF50952">
    <property type="entry name" value="Soluble quinoprotein glucose dehydrogenase"/>
    <property type="match status" value="1"/>
</dbReference>
<evidence type="ECO:0000256" key="6">
    <source>
        <dbReference type="SAM" id="SignalP"/>
    </source>
</evidence>
<name>A0A517XSN7_9BACT</name>
<feature type="domain" description="Cytochrome c" evidence="7">
    <location>
        <begin position="868"/>
        <end position="1005"/>
    </location>
</feature>
<dbReference type="GO" id="GO:0016491">
    <property type="term" value="F:oxidoreductase activity"/>
    <property type="evidence" value="ECO:0007669"/>
    <property type="project" value="UniProtKB-KW"/>
</dbReference>
<evidence type="ECO:0000256" key="5">
    <source>
        <dbReference type="SAM" id="MobiDB-lite"/>
    </source>
</evidence>
<keyword evidence="6" id="KW-0732">Signal</keyword>
<dbReference type="OrthoDB" id="9770043at2"/>
<evidence type="ECO:0000259" key="7">
    <source>
        <dbReference type="PROSITE" id="PS51007"/>
    </source>
</evidence>
<dbReference type="NCBIfam" id="TIGR02603">
    <property type="entry name" value="CxxCH_TIGR02603"/>
    <property type="match status" value="1"/>
</dbReference>
<accession>A0A517XSN7</accession>
<keyword evidence="8" id="KW-0560">Oxidoreductase</keyword>
<dbReference type="PANTHER" id="PTHR19328">
    <property type="entry name" value="HEDGEHOG-INTERACTING PROTEIN"/>
    <property type="match status" value="1"/>
</dbReference>
<dbReference type="RefSeq" id="WP_145238221.1">
    <property type="nucleotide sequence ID" value="NZ_CP036273.1"/>
</dbReference>
<evidence type="ECO:0000256" key="2">
    <source>
        <dbReference type="ARBA" id="ARBA00022723"/>
    </source>
</evidence>
<reference evidence="8 9" key="1">
    <citation type="submission" date="2019-02" db="EMBL/GenBank/DDBJ databases">
        <title>Deep-cultivation of Planctomycetes and their phenomic and genomic characterization uncovers novel biology.</title>
        <authorList>
            <person name="Wiegand S."/>
            <person name="Jogler M."/>
            <person name="Boedeker C."/>
            <person name="Pinto D."/>
            <person name="Vollmers J."/>
            <person name="Rivas-Marin E."/>
            <person name="Kohn T."/>
            <person name="Peeters S.H."/>
            <person name="Heuer A."/>
            <person name="Rast P."/>
            <person name="Oberbeckmann S."/>
            <person name="Bunk B."/>
            <person name="Jeske O."/>
            <person name="Meyerdierks A."/>
            <person name="Storesund J.E."/>
            <person name="Kallscheuer N."/>
            <person name="Luecker S."/>
            <person name="Lage O.M."/>
            <person name="Pohl T."/>
            <person name="Merkel B.J."/>
            <person name="Hornburger P."/>
            <person name="Mueller R.-W."/>
            <person name="Bruemmer F."/>
            <person name="Labrenz M."/>
            <person name="Spormann A.M."/>
            <person name="Op den Camp H."/>
            <person name="Overmann J."/>
            <person name="Amann R."/>
            <person name="Jetten M.S.M."/>
            <person name="Mascher T."/>
            <person name="Medema M.H."/>
            <person name="Devos D.P."/>
            <person name="Kaster A.-K."/>
            <person name="Ovreas L."/>
            <person name="Rohde M."/>
            <person name="Galperin M.Y."/>
            <person name="Jogler C."/>
        </authorList>
    </citation>
    <scope>NUCLEOTIDE SEQUENCE [LARGE SCALE GENOMIC DNA]</scope>
    <source>
        <strain evidence="8 9">ETA_A1</strain>
    </source>
</reference>
<dbReference type="InterPro" id="IPR009056">
    <property type="entry name" value="Cyt_c-like_dom"/>
</dbReference>
<dbReference type="InterPro" id="IPR012938">
    <property type="entry name" value="Glc/Sorbosone_DH"/>
</dbReference>
<dbReference type="GO" id="GO:0046872">
    <property type="term" value="F:metal ion binding"/>
    <property type="evidence" value="ECO:0007669"/>
    <property type="project" value="UniProtKB-KW"/>
</dbReference>
<dbReference type="PANTHER" id="PTHR19328:SF75">
    <property type="entry name" value="ALDOSE SUGAR DEHYDROGENASE YLII"/>
    <property type="match status" value="1"/>
</dbReference>
<dbReference type="InterPro" id="IPR011042">
    <property type="entry name" value="6-blade_b-propeller_TolB-like"/>
</dbReference>
<feature type="region of interest" description="Disordered" evidence="5">
    <location>
        <begin position="19"/>
        <end position="48"/>
    </location>
</feature>
<evidence type="ECO:0000256" key="1">
    <source>
        <dbReference type="ARBA" id="ARBA00022617"/>
    </source>
</evidence>
<dbReference type="InterPro" id="IPR036909">
    <property type="entry name" value="Cyt_c-like_dom_sf"/>
</dbReference>
<dbReference type="InterPro" id="IPR013427">
    <property type="entry name" value="Haem-bd_dom_put"/>
</dbReference>
<dbReference type="Proteomes" id="UP000319576">
    <property type="component" value="Chromosome"/>
</dbReference>
<dbReference type="Pfam" id="PF00034">
    <property type="entry name" value="Cytochrom_C"/>
    <property type="match status" value="1"/>
</dbReference>
<organism evidence="8 9">
    <name type="scientific">Urbifossiella limnaea</name>
    <dbReference type="NCBI Taxonomy" id="2528023"/>
    <lineage>
        <taxon>Bacteria</taxon>
        <taxon>Pseudomonadati</taxon>
        <taxon>Planctomycetota</taxon>
        <taxon>Planctomycetia</taxon>
        <taxon>Gemmatales</taxon>
        <taxon>Gemmataceae</taxon>
        <taxon>Urbifossiella</taxon>
    </lineage>
</organism>
<dbReference type="KEGG" id="uli:ETAA1_24780"/>
<keyword evidence="1 4" id="KW-0349">Heme</keyword>
<feature type="signal peptide" evidence="6">
    <location>
        <begin position="1"/>
        <end position="19"/>
    </location>
</feature>
<sequence precursor="true">MRAVVLFALSAATVASWSAAQPDPSKSVPPPRQPWTTSKVTGSPEPPPPFKVARAFPNVTFKQPLLIARAPGTDRLFVGEQDGVIYSIPNRPDAQRELFFDLRKDLKTLAKNAGAKEIESVYGLVFHPKFEQNRQCFVCYTMKPKDKSPYLEDGTRVSRFTVPKADPPRIDPASEEIVLTFLGGGHNGGDLHFGPDGMLYISTGDASPPNPPDRLSTGQDCSDLLGSVLRIDIDKNDAGKNYAVPKDNPFVGLPNVRPEIWAFGFRNPWRMSFDRQTGALWIGDVGWEQWEMVHRIEKGGNYGWSITEARTPIKPAQPIGPAPIRPPAIELPHTIACSVTGGYVYRGKKFPELVGKYVFGDWETRRMWAAQFDGERLTAMPEVVKPSIRVVAFGEDNAGELYFADHDSGNLYTLERNAAAGANAAFPKTLSETGLFGDRVRPRFGMDKGPQVEKWAPLPGVVKYEPVLPQWQDGAEAEWYIAVPGEGKVALFDEPRPLPGQVNWHNFGMRFPAGTVLAKTISLKQRLQDRKGVRVETQLLHFDGEDWRGYTYAWRPDGSDADLVPADGAERTYTVFDPLMPDSRREHVHTFFSRTQCLSCHNSWSGYALSFVPKQLNGSDEKNPWSKVGNQLRNLSVAGYFERLGPKDEQRPIDADYLKGIGRFSRSPGSVVADQPALEAFARSYLHVNCAHCHRFGGGGGQVVLELDQDKSLKDTGILDVRPKQGDFGIPDARLVAPGDPFRSVLLYRMARFGAGRMPHVGSERPDPRALNNLMRWIRGLHPAAQPEDPANPDANLNDPRVALRRVPGLSGPLNNGINPPRPELLAAAAKLPPGPARDLFEGYFPVEPGARKLGPTPRPTTILALTGDATRGEALFFAEQSQCAKCHKVGERGTAVGPDLTAVAKTRSRAELLDSLLNPSARVEPQFAAYLVRTTDGRQATGLLVRRDGEQVVVRDAQNELKTFAAGDVEAVQPSRLSLMPEALLAGLTPQQAADLLTYLEARK</sequence>
<feature type="chain" id="PRO_5021973955" evidence="6">
    <location>
        <begin position="20"/>
        <end position="1005"/>
    </location>
</feature>
<gene>
    <name evidence="8" type="primary">yliI_1</name>
    <name evidence="8" type="ORF">ETAA1_24780</name>
</gene>
<keyword evidence="2 4" id="KW-0479">Metal-binding</keyword>
<dbReference type="EC" id="1.1.5.-" evidence="8"/>
<keyword evidence="9" id="KW-1185">Reference proteome</keyword>
<dbReference type="SUPFAM" id="SSF46626">
    <property type="entry name" value="Cytochrome c"/>
    <property type="match status" value="1"/>
</dbReference>
<keyword evidence="3 4" id="KW-0408">Iron</keyword>
<dbReference type="AlphaFoldDB" id="A0A517XSN7"/>
<dbReference type="PROSITE" id="PS51007">
    <property type="entry name" value="CYTC"/>
    <property type="match status" value="1"/>
</dbReference>